<dbReference type="Pfam" id="PF13976">
    <property type="entry name" value="gag_pre-integrs"/>
    <property type="match status" value="1"/>
</dbReference>
<dbReference type="Gene3D" id="3.30.420.10">
    <property type="entry name" value="Ribonuclease H-like superfamily/Ribonuclease H"/>
    <property type="match status" value="1"/>
</dbReference>
<dbReference type="Pfam" id="PF14223">
    <property type="entry name" value="Retrotran_gag_2"/>
    <property type="match status" value="1"/>
</dbReference>
<feature type="region of interest" description="Disordered" evidence="4">
    <location>
        <begin position="194"/>
        <end position="217"/>
    </location>
</feature>
<dbReference type="PANTHER" id="PTHR42648">
    <property type="entry name" value="TRANSPOSASE, PUTATIVE-RELATED"/>
    <property type="match status" value="1"/>
</dbReference>
<evidence type="ECO:0000256" key="2">
    <source>
        <dbReference type="ARBA" id="ARBA00022801"/>
    </source>
</evidence>
<feature type="compositionally biased region" description="Basic and acidic residues" evidence="4">
    <location>
        <begin position="203"/>
        <end position="217"/>
    </location>
</feature>
<proteinExistence type="predicted"/>
<dbReference type="EMBL" id="SSTE01011930">
    <property type="protein sequence ID" value="KAA0050070.1"/>
    <property type="molecule type" value="Genomic_DNA"/>
</dbReference>
<evidence type="ECO:0000313" key="7">
    <source>
        <dbReference type="EMBL" id="KAA0050070.1"/>
    </source>
</evidence>
<dbReference type="PANTHER" id="PTHR42648:SF28">
    <property type="entry name" value="TRANSPOSON-ENCODED PROTEIN WITH RIBONUCLEASE H-LIKE AND RETROVIRUS ZINC FINGER-LIKE DOMAINS"/>
    <property type="match status" value="1"/>
</dbReference>
<feature type="domain" description="Integrase catalytic" evidence="6">
    <location>
        <begin position="429"/>
        <end position="526"/>
    </location>
</feature>
<dbReference type="InterPro" id="IPR013103">
    <property type="entry name" value="RVT_2"/>
</dbReference>
<dbReference type="Gene3D" id="4.10.60.10">
    <property type="entry name" value="Zinc finger, CCHC-type"/>
    <property type="match status" value="1"/>
</dbReference>
<keyword evidence="1" id="KW-0479">Metal-binding</keyword>
<evidence type="ECO:0000256" key="3">
    <source>
        <dbReference type="PROSITE-ProRule" id="PRU00047"/>
    </source>
</evidence>
<dbReference type="InterPro" id="IPR001878">
    <property type="entry name" value="Znf_CCHC"/>
</dbReference>
<comment type="caution">
    <text evidence="7">The sequence shown here is derived from an EMBL/GenBank/DDBJ whole genome shotgun (WGS) entry which is preliminary data.</text>
</comment>
<dbReference type="InterPro" id="IPR036875">
    <property type="entry name" value="Znf_CCHC_sf"/>
</dbReference>
<dbReference type="PROSITE" id="PS50158">
    <property type="entry name" value="ZF_CCHC"/>
    <property type="match status" value="1"/>
</dbReference>
<accession>A0A5A7U459</accession>
<name>A0A5A7U459_CUCMM</name>
<organism evidence="7 8">
    <name type="scientific">Cucumis melo var. makuwa</name>
    <name type="common">Oriental melon</name>
    <dbReference type="NCBI Taxonomy" id="1194695"/>
    <lineage>
        <taxon>Eukaryota</taxon>
        <taxon>Viridiplantae</taxon>
        <taxon>Streptophyta</taxon>
        <taxon>Embryophyta</taxon>
        <taxon>Tracheophyta</taxon>
        <taxon>Spermatophyta</taxon>
        <taxon>Magnoliopsida</taxon>
        <taxon>eudicotyledons</taxon>
        <taxon>Gunneridae</taxon>
        <taxon>Pentapetalae</taxon>
        <taxon>rosids</taxon>
        <taxon>fabids</taxon>
        <taxon>Cucurbitales</taxon>
        <taxon>Cucurbitaceae</taxon>
        <taxon>Benincaseae</taxon>
        <taxon>Cucumis</taxon>
    </lineage>
</organism>
<dbReference type="GO" id="GO:0015074">
    <property type="term" value="P:DNA integration"/>
    <property type="evidence" value="ECO:0007669"/>
    <property type="project" value="InterPro"/>
</dbReference>
<evidence type="ECO:0000256" key="1">
    <source>
        <dbReference type="ARBA" id="ARBA00022723"/>
    </source>
</evidence>
<evidence type="ECO:0000259" key="5">
    <source>
        <dbReference type="PROSITE" id="PS50158"/>
    </source>
</evidence>
<feature type="domain" description="CCHC-type" evidence="5">
    <location>
        <begin position="222"/>
        <end position="238"/>
    </location>
</feature>
<evidence type="ECO:0000313" key="8">
    <source>
        <dbReference type="Proteomes" id="UP000321393"/>
    </source>
</evidence>
<dbReference type="Proteomes" id="UP000321393">
    <property type="component" value="Unassembled WGS sequence"/>
</dbReference>
<dbReference type="AlphaFoldDB" id="A0A5A7U459"/>
<dbReference type="GO" id="GO:0008270">
    <property type="term" value="F:zinc ion binding"/>
    <property type="evidence" value="ECO:0007669"/>
    <property type="project" value="UniProtKB-KW"/>
</dbReference>
<gene>
    <name evidence="7" type="ORF">E6C27_scaffold675G00520</name>
</gene>
<dbReference type="InterPro" id="IPR025724">
    <property type="entry name" value="GAG-pre-integrase_dom"/>
</dbReference>
<dbReference type="InterPro" id="IPR039537">
    <property type="entry name" value="Retrotran_Ty1/copia-like"/>
</dbReference>
<dbReference type="PROSITE" id="PS50994">
    <property type="entry name" value="INTEGRASE"/>
    <property type="match status" value="1"/>
</dbReference>
<dbReference type="InterPro" id="IPR001584">
    <property type="entry name" value="Integrase_cat-core"/>
</dbReference>
<keyword evidence="2" id="KW-0378">Hydrolase</keyword>
<dbReference type="GO" id="GO:0003676">
    <property type="term" value="F:nucleic acid binding"/>
    <property type="evidence" value="ECO:0007669"/>
    <property type="project" value="InterPro"/>
</dbReference>
<keyword evidence="3" id="KW-0863">Zinc-finger</keyword>
<protein>
    <submittedName>
        <fullName evidence="7">Polyprotein</fullName>
    </submittedName>
</protein>
<keyword evidence="3" id="KW-0862">Zinc</keyword>
<dbReference type="GO" id="GO:0016787">
    <property type="term" value="F:hydrolase activity"/>
    <property type="evidence" value="ECO:0007669"/>
    <property type="project" value="UniProtKB-KW"/>
</dbReference>
<evidence type="ECO:0000259" key="6">
    <source>
        <dbReference type="PROSITE" id="PS50994"/>
    </source>
</evidence>
<dbReference type="InterPro" id="IPR012337">
    <property type="entry name" value="RNaseH-like_sf"/>
</dbReference>
<dbReference type="Pfam" id="PF07727">
    <property type="entry name" value="RVT_2"/>
    <property type="match status" value="1"/>
</dbReference>
<sequence length="1014" mass="116217">MASTRFEVSKFNGNGDFALWRKKIRAILVQHKVAKILDEERLPENITESEKRDMDEMTYSTILLYLSDEVLRLVDEATTIGELWKKLESLYMKKSLSNKIYIKEKFFGYKMDQSKGLEENLDEFQKIIVDLNNIGEKMSDENQAVILLNSLPEIYREVKAAIKYGRDSLNMSIMLDALKTRNLEIKKERKDGELLMARRRSEKKSWKGKERSSRSKSKEKSRKCFLCHKEGHFKKNCPLNKSREASTSEANVTDGYNSAEITNGYDSAETGYESAKVLMVSHRDYRMLGSWIQDRSGCTIKYENRVMKVTKGSLVKLRGTLRHGLYVLEGTTVSGSAAIASGKVIDMSMLWHRRLAHVSERGLQALSQQGLLRGVKNVELPFCEHCIMGKSTRVRFGKGKHTTKGILDYVHSDLWGPTKEACMGGRKVKYLRIDNGLEFVNNKFNNFCKSEKITRHFTVTYTPQQNGLAERFNRTIMECTRCLLTNASLPLKFWGEAAQTTCYLINRSPSTSLNLKTPQKVWTGKAPSLDHLRVFGCTAYAHVKDGKLNKMALKCMFIGDHVVTEVRIASEVRPSVGLDVSSDQPSLVSEIEDTQQSEFDGIKSQQEKILIDEGASIEESSSNNDLQNYQLTRDRVQRERHAPIRYGYADSIEAEPFTFEEAIVYDSKKQWKDAMEVELFSLHKNQTWSLVPKPPNQKLIQSKWIYKIKLGTGGNSKPRYKARLVAKGYTQKEGVDFHEIFSTVVRHPSIRLILSIAVHFDMFIEQMDVTTTFLHGELEEVYRLHKSLYGLKQSPRQWYIRFDTFILKQGFHRNSYDACVYWKLSQKGWTLNQLFNSGSVGLKEEDVISGVSLVVVLARDFQKDKKLWIKDDMILVSKDYAEICELKKQLSNEFEMKDLGSASVLLCYSRDRDKSTLLEGFTDADYAADLDKRRSLSSHIFRLYDNVVSWKVNLQPVVALLTTESEYISLGEAVKEAVWLKRIVGELLSQKFIPIIHCESQSAIHLAKNPSHHE</sequence>
<dbReference type="CDD" id="cd09272">
    <property type="entry name" value="RNase_HI_RT_Ty1"/>
    <property type="match status" value="1"/>
</dbReference>
<dbReference type="OrthoDB" id="1436560at2759"/>
<reference evidence="7 8" key="1">
    <citation type="submission" date="2019-08" db="EMBL/GenBank/DDBJ databases">
        <title>Draft genome sequences of two oriental melons (Cucumis melo L. var makuwa).</title>
        <authorList>
            <person name="Kwon S.-Y."/>
        </authorList>
    </citation>
    <scope>NUCLEOTIDE SEQUENCE [LARGE SCALE GENOMIC DNA]</scope>
    <source>
        <strain evidence="8">cv. SW 3</strain>
        <tissue evidence="7">Leaf</tissue>
    </source>
</reference>
<dbReference type="SUPFAM" id="SSF53098">
    <property type="entry name" value="Ribonuclease H-like"/>
    <property type="match status" value="1"/>
</dbReference>
<dbReference type="InterPro" id="IPR036397">
    <property type="entry name" value="RNaseH_sf"/>
</dbReference>
<dbReference type="SUPFAM" id="SSF57756">
    <property type="entry name" value="Retrovirus zinc finger-like domains"/>
    <property type="match status" value="1"/>
</dbReference>
<evidence type="ECO:0000256" key="4">
    <source>
        <dbReference type="SAM" id="MobiDB-lite"/>
    </source>
</evidence>
<dbReference type="SMART" id="SM00343">
    <property type="entry name" value="ZnF_C2HC"/>
    <property type="match status" value="1"/>
</dbReference>